<reference evidence="2" key="1">
    <citation type="journal article" date="2022" name="Plant J.">
        <title>Strategies of tolerance reflected in two North American maple genomes.</title>
        <authorList>
            <person name="McEvoy S.L."/>
            <person name="Sezen U.U."/>
            <person name="Trouern-Trend A."/>
            <person name="McMahon S.M."/>
            <person name="Schaberg P.G."/>
            <person name="Yang J."/>
            <person name="Wegrzyn J.L."/>
            <person name="Swenson N.G."/>
        </authorList>
    </citation>
    <scope>NUCLEOTIDE SEQUENCE</scope>
    <source>
        <strain evidence="2">91603</strain>
    </source>
</reference>
<feature type="compositionally biased region" description="Polar residues" evidence="1">
    <location>
        <begin position="34"/>
        <end position="44"/>
    </location>
</feature>
<organism evidence="2 3">
    <name type="scientific">Acer negundo</name>
    <name type="common">Box elder</name>
    <dbReference type="NCBI Taxonomy" id="4023"/>
    <lineage>
        <taxon>Eukaryota</taxon>
        <taxon>Viridiplantae</taxon>
        <taxon>Streptophyta</taxon>
        <taxon>Embryophyta</taxon>
        <taxon>Tracheophyta</taxon>
        <taxon>Spermatophyta</taxon>
        <taxon>Magnoliopsida</taxon>
        <taxon>eudicotyledons</taxon>
        <taxon>Gunneridae</taxon>
        <taxon>Pentapetalae</taxon>
        <taxon>rosids</taxon>
        <taxon>malvids</taxon>
        <taxon>Sapindales</taxon>
        <taxon>Sapindaceae</taxon>
        <taxon>Hippocastanoideae</taxon>
        <taxon>Acereae</taxon>
        <taxon>Acer</taxon>
    </lineage>
</organism>
<evidence type="ECO:0000256" key="1">
    <source>
        <dbReference type="SAM" id="MobiDB-lite"/>
    </source>
</evidence>
<feature type="compositionally biased region" description="Polar residues" evidence="1">
    <location>
        <begin position="13"/>
        <end position="24"/>
    </location>
</feature>
<name>A0AAD5J8Y8_ACENE</name>
<protein>
    <submittedName>
        <fullName evidence="2">Uncharacterized protein</fullName>
    </submittedName>
</protein>
<feature type="compositionally biased region" description="Low complexity" evidence="1">
    <location>
        <begin position="50"/>
        <end position="62"/>
    </location>
</feature>
<accession>A0AAD5J8Y8</accession>
<evidence type="ECO:0000313" key="3">
    <source>
        <dbReference type="Proteomes" id="UP001064489"/>
    </source>
</evidence>
<sequence>MPIHTLPIHDDGTFNSLPPTSSIPHETVPHEDTISSSTSLDNEMSPNAPPVSDSSPVSTSAQPIPPIRSVRSRQPPSYLKNYHCPTLPHVVNLVQCYSKVKKDGVELVALTCRMSFLVTDFVNNKILPLLIVVLWIE</sequence>
<feature type="region of interest" description="Disordered" evidence="1">
    <location>
        <begin position="1"/>
        <end position="74"/>
    </location>
</feature>
<evidence type="ECO:0000313" key="2">
    <source>
        <dbReference type="EMBL" id="KAI9187496.1"/>
    </source>
</evidence>
<dbReference type="EMBL" id="JAJSOW010000100">
    <property type="protein sequence ID" value="KAI9187496.1"/>
    <property type="molecule type" value="Genomic_DNA"/>
</dbReference>
<reference evidence="2" key="2">
    <citation type="submission" date="2023-02" db="EMBL/GenBank/DDBJ databases">
        <authorList>
            <person name="Swenson N.G."/>
            <person name="Wegrzyn J.L."/>
            <person name="Mcevoy S.L."/>
        </authorList>
    </citation>
    <scope>NUCLEOTIDE SEQUENCE</scope>
    <source>
        <strain evidence="2">91603</strain>
        <tissue evidence="2">Leaf</tissue>
    </source>
</reference>
<comment type="caution">
    <text evidence="2">The sequence shown here is derived from an EMBL/GenBank/DDBJ whole genome shotgun (WGS) entry which is preliminary data.</text>
</comment>
<gene>
    <name evidence="2" type="ORF">LWI28_028815</name>
</gene>
<dbReference type="AlphaFoldDB" id="A0AAD5J8Y8"/>
<keyword evidence="3" id="KW-1185">Reference proteome</keyword>
<dbReference type="Proteomes" id="UP001064489">
    <property type="component" value="Chromosome 3"/>
</dbReference>
<proteinExistence type="predicted"/>